<dbReference type="PRINTS" id="PR00625">
    <property type="entry name" value="JDOMAIN"/>
</dbReference>
<name>A0ABQ9H0S3_9NEOP</name>
<sequence>MPKPVTCSMLPMREHGITTAISTTCGTTAVASSSRICTVLDNITVAHFELKMAKKSLFLTYVLWLIGGVFGLHHFYLGRDSQAFLWFCTLGGYGGCGWLRDIFRIPEYVSEANEDVTYSNTYKRQIRRQEKPPCSMTRYFGMIIVAFIWMSVVDNAIPEEWVVGINWRFLIVLLPLACALDIQCRFKLCVGCVDAGVWVVGNIGREEGTIWWALAAAYATFPLYFYLEDYSTTYSLMAFASAYAFDSKSKQWRRKPSKPKSFLRRVLTLLLCALLYVSLWGSYLYFNARLMDAEGEEIPVHEALHNFLSSPYWLDVKQSFHDTWVFAQHHGWLETWRQILDLSDLHGEQNAYKVLGLSSGASEEEIRSRYRALSKEFHPDKVKDPALKRASEEKFMELSQAYETLSKIKSRRSRRNRKYEKEL</sequence>
<feature type="transmembrane region" description="Helical" evidence="7">
    <location>
        <begin position="83"/>
        <end position="99"/>
    </location>
</feature>
<protein>
    <recommendedName>
        <fullName evidence="3">DnaJ homolog subfamily C member 22</fullName>
    </recommendedName>
</protein>
<evidence type="ECO:0000259" key="8">
    <source>
        <dbReference type="PROSITE" id="PS50076"/>
    </source>
</evidence>
<evidence type="ECO:0000256" key="7">
    <source>
        <dbReference type="SAM" id="Phobius"/>
    </source>
</evidence>
<dbReference type="Gene3D" id="1.10.287.110">
    <property type="entry name" value="DnaJ domain"/>
    <property type="match status" value="1"/>
</dbReference>
<dbReference type="PANTHER" id="PTHR44733">
    <property type="entry name" value="DNAJ HOMOLOG SUBFAMILY C MEMBER 22"/>
    <property type="match status" value="1"/>
</dbReference>
<evidence type="ECO:0000256" key="2">
    <source>
        <dbReference type="ARBA" id="ARBA00004141"/>
    </source>
</evidence>
<feature type="transmembrane region" description="Helical" evidence="7">
    <location>
        <begin position="136"/>
        <end position="153"/>
    </location>
</feature>
<dbReference type="Proteomes" id="UP001159363">
    <property type="component" value="Chromosome 7"/>
</dbReference>
<gene>
    <name evidence="9" type="ORF">PR048_022363</name>
</gene>
<dbReference type="InterPro" id="IPR036869">
    <property type="entry name" value="J_dom_sf"/>
</dbReference>
<evidence type="ECO:0000256" key="4">
    <source>
        <dbReference type="ARBA" id="ARBA00022692"/>
    </source>
</evidence>
<organism evidence="9 10">
    <name type="scientific">Dryococelus australis</name>
    <dbReference type="NCBI Taxonomy" id="614101"/>
    <lineage>
        <taxon>Eukaryota</taxon>
        <taxon>Metazoa</taxon>
        <taxon>Ecdysozoa</taxon>
        <taxon>Arthropoda</taxon>
        <taxon>Hexapoda</taxon>
        <taxon>Insecta</taxon>
        <taxon>Pterygota</taxon>
        <taxon>Neoptera</taxon>
        <taxon>Polyneoptera</taxon>
        <taxon>Phasmatodea</taxon>
        <taxon>Verophasmatodea</taxon>
        <taxon>Anareolatae</taxon>
        <taxon>Phasmatidae</taxon>
        <taxon>Eurycanthinae</taxon>
        <taxon>Dryococelus</taxon>
    </lineage>
</organism>
<comment type="subcellular location">
    <subcellularLocation>
        <location evidence="2">Membrane</location>
        <topology evidence="2">Multi-pass membrane protein</topology>
    </subcellularLocation>
</comment>
<keyword evidence="4 7" id="KW-0812">Transmembrane</keyword>
<dbReference type="CDD" id="cd06257">
    <property type="entry name" value="DnaJ"/>
    <property type="match status" value="1"/>
</dbReference>
<keyword evidence="6 7" id="KW-0472">Membrane</keyword>
<feature type="transmembrane region" description="Helical" evidence="7">
    <location>
        <begin position="57"/>
        <end position="77"/>
    </location>
</feature>
<keyword evidence="5 7" id="KW-1133">Transmembrane helix</keyword>
<evidence type="ECO:0000256" key="6">
    <source>
        <dbReference type="ARBA" id="ARBA00023136"/>
    </source>
</evidence>
<dbReference type="EMBL" id="JARBHB010000008">
    <property type="protein sequence ID" value="KAJ8877904.1"/>
    <property type="molecule type" value="Genomic_DNA"/>
</dbReference>
<dbReference type="InterPro" id="IPR001623">
    <property type="entry name" value="DnaJ_domain"/>
</dbReference>
<dbReference type="InterPro" id="IPR007829">
    <property type="entry name" value="TM2"/>
</dbReference>
<dbReference type="PANTHER" id="PTHR44733:SF1">
    <property type="entry name" value="DNAJ HOMOLOG SUBFAMILY C MEMBER 22"/>
    <property type="match status" value="1"/>
</dbReference>
<comment type="caution">
    <text evidence="9">The sequence shown here is derived from an EMBL/GenBank/DDBJ whole genome shotgun (WGS) entry which is preliminary data.</text>
</comment>
<evidence type="ECO:0000313" key="10">
    <source>
        <dbReference type="Proteomes" id="UP001159363"/>
    </source>
</evidence>
<dbReference type="PROSITE" id="PS50076">
    <property type="entry name" value="DNAJ_2"/>
    <property type="match status" value="1"/>
</dbReference>
<evidence type="ECO:0000256" key="5">
    <source>
        <dbReference type="ARBA" id="ARBA00022989"/>
    </source>
</evidence>
<evidence type="ECO:0000256" key="3">
    <source>
        <dbReference type="ARBA" id="ARBA00020945"/>
    </source>
</evidence>
<dbReference type="SMART" id="SM00271">
    <property type="entry name" value="DnaJ"/>
    <property type="match status" value="1"/>
</dbReference>
<keyword evidence="10" id="KW-1185">Reference proteome</keyword>
<dbReference type="SUPFAM" id="SSF46565">
    <property type="entry name" value="Chaperone J-domain"/>
    <property type="match status" value="1"/>
</dbReference>
<feature type="transmembrane region" description="Helical" evidence="7">
    <location>
        <begin position="262"/>
        <end position="286"/>
    </location>
</feature>
<evidence type="ECO:0000256" key="1">
    <source>
        <dbReference type="ARBA" id="ARBA00002080"/>
    </source>
</evidence>
<comment type="function">
    <text evidence="1">May function as a co-chaperone.</text>
</comment>
<evidence type="ECO:0000313" key="9">
    <source>
        <dbReference type="EMBL" id="KAJ8877904.1"/>
    </source>
</evidence>
<dbReference type="Pfam" id="PF00226">
    <property type="entry name" value="DnaJ"/>
    <property type="match status" value="1"/>
</dbReference>
<reference evidence="9 10" key="1">
    <citation type="submission" date="2023-02" db="EMBL/GenBank/DDBJ databases">
        <title>LHISI_Scaffold_Assembly.</title>
        <authorList>
            <person name="Stuart O.P."/>
            <person name="Cleave R."/>
            <person name="Magrath M.J.L."/>
            <person name="Mikheyev A.S."/>
        </authorList>
    </citation>
    <scope>NUCLEOTIDE SEQUENCE [LARGE SCALE GENOMIC DNA]</scope>
    <source>
        <strain evidence="9">Daus_M_001</strain>
        <tissue evidence="9">Leg muscle</tissue>
    </source>
</reference>
<feature type="domain" description="J" evidence="8">
    <location>
        <begin position="350"/>
        <end position="423"/>
    </location>
</feature>
<dbReference type="Pfam" id="PF05154">
    <property type="entry name" value="TM2"/>
    <property type="match status" value="1"/>
</dbReference>
<feature type="transmembrane region" description="Helical" evidence="7">
    <location>
        <begin position="210"/>
        <end position="227"/>
    </location>
</feature>
<proteinExistence type="predicted"/>
<accession>A0ABQ9H0S3</accession>